<evidence type="ECO:0000313" key="1">
    <source>
        <dbReference type="EMBL" id="CAF5048730.1"/>
    </source>
</evidence>
<accession>A0A8S3DZY7</accession>
<dbReference type="EMBL" id="CAJOBJ010228207">
    <property type="protein sequence ID" value="CAF5048730.1"/>
    <property type="molecule type" value="Genomic_DNA"/>
</dbReference>
<reference evidence="1" key="1">
    <citation type="submission" date="2021-02" db="EMBL/GenBank/DDBJ databases">
        <authorList>
            <person name="Nowell W R."/>
        </authorList>
    </citation>
    <scope>NUCLEOTIDE SEQUENCE</scope>
</reference>
<comment type="caution">
    <text evidence="1">The sequence shown here is derived from an EMBL/GenBank/DDBJ whole genome shotgun (WGS) entry which is preliminary data.</text>
</comment>
<gene>
    <name evidence="1" type="ORF">GIL414_LOCUS59837</name>
</gene>
<protein>
    <submittedName>
        <fullName evidence="1">Uncharacterized protein</fullName>
    </submittedName>
</protein>
<organism evidence="1 2">
    <name type="scientific">Rotaria magnacalcarata</name>
    <dbReference type="NCBI Taxonomy" id="392030"/>
    <lineage>
        <taxon>Eukaryota</taxon>
        <taxon>Metazoa</taxon>
        <taxon>Spiralia</taxon>
        <taxon>Gnathifera</taxon>
        <taxon>Rotifera</taxon>
        <taxon>Eurotatoria</taxon>
        <taxon>Bdelloidea</taxon>
        <taxon>Philodinida</taxon>
        <taxon>Philodinidae</taxon>
        <taxon>Rotaria</taxon>
    </lineage>
</organism>
<name>A0A8S3DZY7_9BILA</name>
<evidence type="ECO:0000313" key="2">
    <source>
        <dbReference type="Proteomes" id="UP000681720"/>
    </source>
</evidence>
<sequence length="173" mass="20386">LDNDRQIRGQYERLIQEKERACKTTRELCDEKEKENLNNRRKIMFYEGTLHTRGLFEEFTGYLQGVIQPNSISPMSRKKLYKKMIDMIFNPSKTNAVITSIVSDMFECMKIDWQKLSDDEKTKKSNELIQELENIYSLLSENIHGMKKSSHNEEFIICSLYEGMKSSNNLILI</sequence>
<proteinExistence type="predicted"/>
<dbReference type="AlphaFoldDB" id="A0A8S3DZY7"/>
<dbReference type="Proteomes" id="UP000681720">
    <property type="component" value="Unassembled WGS sequence"/>
</dbReference>
<feature type="non-terminal residue" evidence="1">
    <location>
        <position position="1"/>
    </location>
</feature>